<dbReference type="Gene3D" id="3.40.50.2300">
    <property type="match status" value="1"/>
</dbReference>
<dbReference type="STRING" id="29172.A0A0D8XRZ8"/>
<evidence type="ECO:0000313" key="2">
    <source>
        <dbReference type="EMBL" id="KJH47408.1"/>
    </source>
</evidence>
<dbReference type="AlphaFoldDB" id="A0A0D8XRZ8"/>
<dbReference type="EMBL" id="KN716309">
    <property type="protein sequence ID" value="KJH47408.1"/>
    <property type="molecule type" value="Genomic_DNA"/>
</dbReference>
<keyword evidence="1" id="KW-0812">Transmembrane</keyword>
<keyword evidence="1" id="KW-0472">Membrane</keyword>
<evidence type="ECO:0000313" key="3">
    <source>
        <dbReference type="Proteomes" id="UP000053766"/>
    </source>
</evidence>
<accession>A0A0D8XRZ8</accession>
<dbReference type="Proteomes" id="UP000053766">
    <property type="component" value="Unassembled WGS sequence"/>
</dbReference>
<keyword evidence="3" id="KW-1185">Reference proteome</keyword>
<reference evidence="2 3" key="1">
    <citation type="submission" date="2013-11" db="EMBL/GenBank/DDBJ databases">
        <title>Draft genome of the bovine lungworm Dictyocaulus viviparus.</title>
        <authorList>
            <person name="Mitreva M."/>
        </authorList>
    </citation>
    <scope>NUCLEOTIDE SEQUENCE [LARGE SCALE GENOMIC DNA]</scope>
    <source>
        <strain evidence="2 3">HannoverDv2000</strain>
    </source>
</reference>
<reference evidence="3" key="2">
    <citation type="journal article" date="2016" name="Sci. Rep.">
        <title>Dictyocaulus viviparus genome, variome and transcriptome elucidate lungworm biology and support future intervention.</title>
        <authorList>
            <person name="McNulty S.N."/>
            <person name="Strube C."/>
            <person name="Rosa B.A."/>
            <person name="Martin J.C."/>
            <person name="Tyagi R."/>
            <person name="Choi Y.J."/>
            <person name="Wang Q."/>
            <person name="Hallsworth Pepin K."/>
            <person name="Zhang X."/>
            <person name="Ozersky P."/>
            <person name="Wilson R.K."/>
            <person name="Sternberg P.W."/>
            <person name="Gasser R.B."/>
            <person name="Mitreva M."/>
        </authorList>
    </citation>
    <scope>NUCLEOTIDE SEQUENCE [LARGE SCALE GENOMIC DNA]</scope>
    <source>
        <strain evidence="3">HannoverDv2000</strain>
    </source>
</reference>
<keyword evidence="1" id="KW-1133">Transmembrane helix</keyword>
<protein>
    <submittedName>
        <fullName evidence="2">Uncharacterized protein</fullName>
    </submittedName>
</protein>
<dbReference type="OrthoDB" id="5857302at2759"/>
<gene>
    <name evidence="2" type="ORF">DICVIV_06529</name>
</gene>
<organism evidence="2 3">
    <name type="scientific">Dictyocaulus viviparus</name>
    <name type="common">Bovine lungworm</name>
    <dbReference type="NCBI Taxonomy" id="29172"/>
    <lineage>
        <taxon>Eukaryota</taxon>
        <taxon>Metazoa</taxon>
        <taxon>Ecdysozoa</taxon>
        <taxon>Nematoda</taxon>
        <taxon>Chromadorea</taxon>
        <taxon>Rhabditida</taxon>
        <taxon>Rhabditina</taxon>
        <taxon>Rhabditomorpha</taxon>
        <taxon>Strongyloidea</taxon>
        <taxon>Metastrongylidae</taxon>
        <taxon>Dictyocaulus</taxon>
    </lineage>
</organism>
<name>A0A0D8XRZ8_DICVI</name>
<proteinExistence type="predicted"/>
<sequence>MREFQWKKFAFVYSTKGDIEKCSNMKIDVGDALMELEGVTISLIVRLKNISSEEVIRVLGNVSTKSRSKVYFKSYLLGDHYCILVMLVFFKVVLVCLADGFDYKRKFMLAAKDGGYLNGEYVYIFADTKSQGYYIPVQDGSDRPVWVDMNTPNDGRDDEALMAFG</sequence>
<dbReference type="InterPro" id="IPR028082">
    <property type="entry name" value="Peripla_BP_I"/>
</dbReference>
<feature type="transmembrane region" description="Helical" evidence="1">
    <location>
        <begin position="75"/>
        <end position="98"/>
    </location>
</feature>
<evidence type="ECO:0000256" key="1">
    <source>
        <dbReference type="SAM" id="Phobius"/>
    </source>
</evidence>
<dbReference type="SUPFAM" id="SSF53822">
    <property type="entry name" value="Periplasmic binding protein-like I"/>
    <property type="match status" value="1"/>
</dbReference>